<evidence type="ECO:0000256" key="2">
    <source>
        <dbReference type="ARBA" id="ARBA00022723"/>
    </source>
</evidence>
<evidence type="ECO:0000259" key="6">
    <source>
        <dbReference type="PROSITE" id="PS51085"/>
    </source>
</evidence>
<dbReference type="GO" id="GO:0016491">
    <property type="term" value="F:oxidoreductase activity"/>
    <property type="evidence" value="ECO:0007669"/>
    <property type="project" value="UniProtKB-KW"/>
</dbReference>
<name>A0ABD5QIN1_9EURY</name>
<reference evidence="7 8" key="1">
    <citation type="journal article" date="2019" name="Int. J. Syst. Evol. Microbiol.">
        <title>The Global Catalogue of Microorganisms (GCM) 10K type strain sequencing project: providing services to taxonomists for standard genome sequencing and annotation.</title>
        <authorList>
            <consortium name="The Broad Institute Genomics Platform"/>
            <consortium name="The Broad Institute Genome Sequencing Center for Infectious Disease"/>
            <person name="Wu L."/>
            <person name="Ma J."/>
        </authorList>
    </citation>
    <scope>NUCLEOTIDE SEQUENCE [LARGE SCALE GENOMIC DNA]</scope>
    <source>
        <strain evidence="7 8">CGMCC 1.15824</strain>
    </source>
</reference>
<keyword evidence="8" id="KW-1185">Reference proteome</keyword>
<dbReference type="GO" id="GO:0051537">
    <property type="term" value="F:2 iron, 2 sulfur cluster binding"/>
    <property type="evidence" value="ECO:0007669"/>
    <property type="project" value="UniProtKB-KW"/>
</dbReference>
<dbReference type="PANTHER" id="PTHR44379">
    <property type="entry name" value="OXIDOREDUCTASE WITH IRON-SULFUR SUBUNIT"/>
    <property type="match status" value="1"/>
</dbReference>
<dbReference type="SUPFAM" id="SSF54292">
    <property type="entry name" value="2Fe-2S ferredoxin-like"/>
    <property type="match status" value="1"/>
</dbReference>
<keyword evidence="3" id="KW-0560">Oxidoreductase</keyword>
<dbReference type="Pfam" id="PF01799">
    <property type="entry name" value="Fer2_2"/>
    <property type="match status" value="1"/>
</dbReference>
<dbReference type="InterPro" id="IPR012675">
    <property type="entry name" value="Beta-grasp_dom_sf"/>
</dbReference>
<keyword evidence="4" id="KW-0408">Iron</keyword>
<dbReference type="Gene3D" id="1.10.150.120">
    <property type="entry name" value="[2Fe-2S]-binding domain"/>
    <property type="match status" value="1"/>
</dbReference>
<dbReference type="Proteomes" id="UP001595925">
    <property type="component" value="Unassembled WGS sequence"/>
</dbReference>
<evidence type="ECO:0000313" key="8">
    <source>
        <dbReference type="Proteomes" id="UP001595925"/>
    </source>
</evidence>
<protein>
    <submittedName>
        <fullName evidence="7">(2Fe-2S)-binding protein</fullName>
    </submittedName>
</protein>
<dbReference type="RefSeq" id="WP_224827561.1">
    <property type="nucleotide sequence ID" value="NZ_JAIVEF010000001.1"/>
</dbReference>
<proteinExistence type="predicted"/>
<keyword evidence="5" id="KW-0411">Iron-sulfur</keyword>
<evidence type="ECO:0000256" key="4">
    <source>
        <dbReference type="ARBA" id="ARBA00023004"/>
    </source>
</evidence>
<dbReference type="GO" id="GO:0046872">
    <property type="term" value="F:metal ion binding"/>
    <property type="evidence" value="ECO:0007669"/>
    <property type="project" value="UniProtKB-KW"/>
</dbReference>
<dbReference type="InterPro" id="IPR036010">
    <property type="entry name" value="2Fe-2S_ferredoxin-like_sf"/>
</dbReference>
<organism evidence="7 8">
    <name type="scientific">Saliphagus infecundisoli</name>
    <dbReference type="NCBI Taxonomy" id="1849069"/>
    <lineage>
        <taxon>Archaea</taxon>
        <taxon>Methanobacteriati</taxon>
        <taxon>Methanobacteriota</taxon>
        <taxon>Stenosarchaea group</taxon>
        <taxon>Halobacteria</taxon>
        <taxon>Halobacteriales</taxon>
        <taxon>Natrialbaceae</taxon>
        <taxon>Saliphagus</taxon>
    </lineage>
</organism>
<dbReference type="FunFam" id="3.10.20.30:FF:000020">
    <property type="entry name" value="Xanthine dehydrogenase iron-sulfur subunit"/>
    <property type="match status" value="1"/>
</dbReference>
<dbReference type="InterPro" id="IPR002888">
    <property type="entry name" value="2Fe-2S-bd"/>
</dbReference>
<accession>A0ABD5QIN1</accession>
<dbReference type="PROSITE" id="PS51085">
    <property type="entry name" value="2FE2S_FER_2"/>
    <property type="match status" value="1"/>
</dbReference>
<dbReference type="FunFam" id="1.10.150.120:FF:000003">
    <property type="entry name" value="Carbon monoxide dehydrogenase, small subunit"/>
    <property type="match status" value="1"/>
</dbReference>
<feature type="domain" description="2Fe-2S ferredoxin-type" evidence="6">
    <location>
        <begin position="4"/>
        <end position="80"/>
    </location>
</feature>
<dbReference type="CDD" id="cd00207">
    <property type="entry name" value="fer2"/>
    <property type="match status" value="1"/>
</dbReference>
<gene>
    <name evidence="7" type="ORF">ACFPFO_14045</name>
</gene>
<dbReference type="Pfam" id="PF00111">
    <property type="entry name" value="Fer2"/>
    <property type="match status" value="1"/>
</dbReference>
<dbReference type="EMBL" id="JBHSJG010000036">
    <property type="protein sequence ID" value="MFC4988867.1"/>
    <property type="molecule type" value="Genomic_DNA"/>
</dbReference>
<dbReference type="Gene3D" id="3.10.20.30">
    <property type="match status" value="1"/>
</dbReference>
<dbReference type="InterPro" id="IPR051452">
    <property type="entry name" value="Diverse_Oxidoreductases"/>
</dbReference>
<keyword evidence="1" id="KW-0001">2Fe-2S</keyword>
<dbReference type="PANTHER" id="PTHR44379:SF5">
    <property type="entry name" value="OXIDOREDUCTASE WITH IRON-SULFUR SUBUNIT"/>
    <property type="match status" value="1"/>
</dbReference>
<evidence type="ECO:0000313" key="7">
    <source>
        <dbReference type="EMBL" id="MFC4988867.1"/>
    </source>
</evidence>
<evidence type="ECO:0000256" key="5">
    <source>
        <dbReference type="ARBA" id="ARBA00023014"/>
    </source>
</evidence>
<dbReference type="SUPFAM" id="SSF47741">
    <property type="entry name" value="CO dehydrogenase ISP C-domain like"/>
    <property type="match status" value="1"/>
</dbReference>
<keyword evidence="2" id="KW-0479">Metal-binding</keyword>
<evidence type="ECO:0000256" key="1">
    <source>
        <dbReference type="ARBA" id="ARBA00022714"/>
    </source>
</evidence>
<comment type="caution">
    <text evidence="7">The sequence shown here is derived from an EMBL/GenBank/DDBJ whole genome shotgun (WGS) entry which is preliminary data.</text>
</comment>
<dbReference type="AlphaFoldDB" id="A0ABD5QIN1"/>
<evidence type="ECO:0000256" key="3">
    <source>
        <dbReference type="ARBA" id="ARBA00023002"/>
    </source>
</evidence>
<dbReference type="InterPro" id="IPR001041">
    <property type="entry name" value="2Fe-2S_ferredoxin-type"/>
</dbReference>
<dbReference type="InterPro" id="IPR036884">
    <property type="entry name" value="2Fe-2S-bd_dom_sf"/>
</dbReference>
<sequence>MATHEISLTVNGEDRGLEVESGTLLVHALRDQLGYTGPNVGCESTVCGACTVRVDGDSVKSCTVLAVQADGSEVTTVSGLADGDDLHPLQESFRDEHALQCGYCTPGMLMSSLSLLEREPDPDREEIREGIEGNLCRCTGYEPIVDAVEAAAGEMRGGTDAASEEGE</sequence>